<dbReference type="AlphaFoldDB" id="A0A7S2KVZ6"/>
<dbReference type="InterPro" id="IPR051556">
    <property type="entry name" value="N-term/lysine_N-AcTrnsfr"/>
</dbReference>
<accession>A0A7S2KVZ6</accession>
<reference evidence="5" key="1">
    <citation type="submission" date="2021-01" db="EMBL/GenBank/DDBJ databases">
        <authorList>
            <person name="Corre E."/>
            <person name="Pelletier E."/>
            <person name="Niang G."/>
            <person name="Scheremetjew M."/>
            <person name="Finn R."/>
            <person name="Kale V."/>
            <person name="Holt S."/>
            <person name="Cochrane G."/>
            <person name="Meng A."/>
            <person name="Brown T."/>
            <person name="Cohen L."/>
        </authorList>
    </citation>
    <scope>NUCLEOTIDE SEQUENCE</scope>
    <source>
        <strain evidence="5">B650</strain>
    </source>
</reference>
<feature type="chain" id="PRO_5031169841" description="N-acetyltransferase domain-containing protein" evidence="3">
    <location>
        <begin position="26"/>
        <end position="328"/>
    </location>
</feature>
<keyword evidence="2" id="KW-0012">Acyltransferase</keyword>
<organism evidence="5">
    <name type="scientific">Leptocylindrus danicus</name>
    <dbReference type="NCBI Taxonomy" id="163516"/>
    <lineage>
        <taxon>Eukaryota</taxon>
        <taxon>Sar</taxon>
        <taxon>Stramenopiles</taxon>
        <taxon>Ochrophyta</taxon>
        <taxon>Bacillariophyta</taxon>
        <taxon>Coscinodiscophyceae</taxon>
        <taxon>Chaetocerotophycidae</taxon>
        <taxon>Leptocylindrales</taxon>
        <taxon>Leptocylindraceae</taxon>
        <taxon>Leptocylindrus</taxon>
    </lineage>
</organism>
<sequence length="328" mass="36112">MGRSRMVAIITLALIFASLTHHASAFSVQSSSRSTSVSSSVPYCIIKIDDSEVSRKRKRQFEEISSMCIDAFFNDGVDENDFVAPWKSLQLAYLRNAQYSDLMMRKFNFGRADSKQKNQMFVARRVVVLSSDADSSGGNNVSVSPNDVYNLGQLNVNGYKIDEVQLSAGEVLGFCEVTARPFGLGAADAVLPDGKNKTRPIITNLAVRADARRSGMGKALVCAVEDDIRTCWDNAFDEVVLQVEEDNVGGLRFYEKLGFEALFADPSCRRYDTSGVFLQQVRTTKICMRKAIPLDSENGRVNDVGGSFGKTSFFGSNFIQSLRDAVMG</sequence>
<keyword evidence="1" id="KW-0808">Transferase</keyword>
<dbReference type="EMBL" id="HBGY01018725">
    <property type="protein sequence ID" value="CAD9586578.1"/>
    <property type="molecule type" value="Transcribed_RNA"/>
</dbReference>
<evidence type="ECO:0000259" key="4">
    <source>
        <dbReference type="PROSITE" id="PS51186"/>
    </source>
</evidence>
<evidence type="ECO:0000313" key="5">
    <source>
        <dbReference type="EMBL" id="CAD9586578.1"/>
    </source>
</evidence>
<dbReference type="GO" id="GO:0008080">
    <property type="term" value="F:N-acetyltransferase activity"/>
    <property type="evidence" value="ECO:0007669"/>
    <property type="project" value="TreeGrafter"/>
</dbReference>
<dbReference type="InterPro" id="IPR000182">
    <property type="entry name" value="GNAT_dom"/>
</dbReference>
<dbReference type="InterPro" id="IPR016181">
    <property type="entry name" value="Acyl_CoA_acyltransferase"/>
</dbReference>
<feature type="domain" description="N-acetyltransferase" evidence="4">
    <location>
        <begin position="124"/>
        <end position="293"/>
    </location>
</feature>
<protein>
    <recommendedName>
        <fullName evidence="4">N-acetyltransferase domain-containing protein</fullName>
    </recommendedName>
</protein>
<name>A0A7S2KVZ6_9STRA</name>
<evidence type="ECO:0000256" key="2">
    <source>
        <dbReference type="ARBA" id="ARBA00023315"/>
    </source>
</evidence>
<dbReference type="PROSITE" id="PS51186">
    <property type="entry name" value="GNAT"/>
    <property type="match status" value="1"/>
</dbReference>
<dbReference type="GO" id="GO:0031415">
    <property type="term" value="C:NatA complex"/>
    <property type="evidence" value="ECO:0007669"/>
    <property type="project" value="TreeGrafter"/>
</dbReference>
<gene>
    <name evidence="5" type="ORF">LDAN0321_LOCUS11989</name>
</gene>
<feature type="signal peptide" evidence="3">
    <location>
        <begin position="1"/>
        <end position="25"/>
    </location>
</feature>
<dbReference type="GO" id="GO:0007064">
    <property type="term" value="P:mitotic sister chromatid cohesion"/>
    <property type="evidence" value="ECO:0007669"/>
    <property type="project" value="TreeGrafter"/>
</dbReference>
<evidence type="ECO:0000256" key="3">
    <source>
        <dbReference type="SAM" id="SignalP"/>
    </source>
</evidence>
<dbReference type="CDD" id="cd04301">
    <property type="entry name" value="NAT_SF"/>
    <property type="match status" value="1"/>
</dbReference>
<dbReference type="SUPFAM" id="SSF55729">
    <property type="entry name" value="Acyl-CoA N-acyltransferases (Nat)"/>
    <property type="match status" value="1"/>
</dbReference>
<dbReference type="Gene3D" id="3.40.630.30">
    <property type="match status" value="1"/>
</dbReference>
<dbReference type="PANTHER" id="PTHR42919">
    <property type="entry name" value="N-ALPHA-ACETYLTRANSFERASE"/>
    <property type="match status" value="1"/>
</dbReference>
<proteinExistence type="predicted"/>
<dbReference type="Pfam" id="PF00583">
    <property type="entry name" value="Acetyltransf_1"/>
    <property type="match status" value="1"/>
</dbReference>
<evidence type="ECO:0000256" key="1">
    <source>
        <dbReference type="ARBA" id="ARBA00022679"/>
    </source>
</evidence>
<dbReference type="PANTHER" id="PTHR42919:SF8">
    <property type="entry name" value="N-ALPHA-ACETYLTRANSFERASE 50"/>
    <property type="match status" value="1"/>
</dbReference>
<keyword evidence="3" id="KW-0732">Signal</keyword>